<feature type="compositionally biased region" description="Polar residues" evidence="1">
    <location>
        <begin position="138"/>
        <end position="166"/>
    </location>
</feature>
<feature type="compositionally biased region" description="Basic and acidic residues" evidence="1">
    <location>
        <begin position="191"/>
        <end position="210"/>
    </location>
</feature>
<feature type="compositionally biased region" description="Polar residues" evidence="1">
    <location>
        <begin position="90"/>
        <end position="102"/>
    </location>
</feature>
<reference evidence="2" key="1">
    <citation type="submission" date="2021-01" db="EMBL/GenBank/DDBJ databases">
        <authorList>
            <person name="Zahm M."/>
            <person name="Roques C."/>
            <person name="Cabau C."/>
            <person name="Klopp C."/>
            <person name="Donnadieu C."/>
            <person name="Jouanno E."/>
            <person name="Lampietro C."/>
            <person name="Louis A."/>
            <person name="Herpin A."/>
            <person name="Echchiki A."/>
            <person name="Berthelot C."/>
            <person name="Parey E."/>
            <person name="Roest-Crollius H."/>
            <person name="Braasch I."/>
            <person name="Postlethwait J."/>
            <person name="Bobe J."/>
            <person name="Montfort J."/>
            <person name="Bouchez O."/>
            <person name="Begum T."/>
            <person name="Mejri S."/>
            <person name="Adams A."/>
            <person name="Chen W.-J."/>
            <person name="Guiguen Y."/>
        </authorList>
    </citation>
    <scope>NUCLEOTIDE SEQUENCE</scope>
    <source>
        <strain evidence="2">YG-15Mar2019-1</strain>
        <tissue evidence="2">Brain</tissue>
    </source>
</reference>
<feature type="compositionally biased region" description="Basic residues" evidence="1">
    <location>
        <begin position="367"/>
        <end position="383"/>
    </location>
</feature>
<protein>
    <submittedName>
        <fullName evidence="2">Uncharacterized protein</fullName>
    </submittedName>
</protein>
<sequence>MDVSLTVTLMRDQLGTVIEQAVTVAVETVLGEMVRVVGCKLEEYSKEMTAKEKENESIRQMLEISQCQMKTMRKYLSAVIAKDERHALMSQRNSVCKQNEPNRTYRPPVGESQLFPGAKRTNKGGDGGLTVKAKAHNPLTQNQSAYASEGSTRALSSSDRSATKPSGTPDLAKESATRGREDSYNNTIHGGSREASEHVARLKEESRENPEGESGSQGKEDASEPAWGARQPSGSQGERPASPHSDPHSLLKTDANAAAEASASAAWDTPVQAKEEQAEIEIICIKEEPEDLELYPAIPQCVSQGSEQGSPLDIIVPPDIEDADELREATFAMSGLMYGDMEKHVGAQRQVRWRHRMRDPGLYEDHRHRKAELKRRSQHRRREREKSLPQPLLAALERERREKNRIRVARWRAKRKLQAGLAAPQAAQFGCAPPPAAHAQQNDKLHCLPQFGAAPQAGGLLYGSTQHCENGALFSSLPFGSNPLLPGLRHDT</sequence>
<evidence type="ECO:0000313" key="2">
    <source>
        <dbReference type="EMBL" id="KAG7463975.1"/>
    </source>
</evidence>
<accession>A0A9D3PRR1</accession>
<dbReference type="EMBL" id="JAFDVH010000015">
    <property type="protein sequence ID" value="KAG7463975.1"/>
    <property type="molecule type" value="Genomic_DNA"/>
</dbReference>
<keyword evidence="3" id="KW-1185">Reference proteome</keyword>
<proteinExistence type="predicted"/>
<feature type="compositionally biased region" description="Low complexity" evidence="1">
    <location>
        <begin position="255"/>
        <end position="266"/>
    </location>
</feature>
<name>A0A9D3PRR1_MEGAT</name>
<dbReference type="OrthoDB" id="8958382at2759"/>
<dbReference type="Proteomes" id="UP001046870">
    <property type="component" value="Chromosome 15"/>
</dbReference>
<evidence type="ECO:0000256" key="1">
    <source>
        <dbReference type="SAM" id="MobiDB-lite"/>
    </source>
</evidence>
<feature type="compositionally biased region" description="Basic and acidic residues" evidence="1">
    <location>
        <begin position="171"/>
        <end position="183"/>
    </location>
</feature>
<organism evidence="2 3">
    <name type="scientific">Megalops atlanticus</name>
    <name type="common">Tarpon</name>
    <name type="synonym">Clupea gigantea</name>
    <dbReference type="NCBI Taxonomy" id="7932"/>
    <lineage>
        <taxon>Eukaryota</taxon>
        <taxon>Metazoa</taxon>
        <taxon>Chordata</taxon>
        <taxon>Craniata</taxon>
        <taxon>Vertebrata</taxon>
        <taxon>Euteleostomi</taxon>
        <taxon>Actinopterygii</taxon>
        <taxon>Neopterygii</taxon>
        <taxon>Teleostei</taxon>
        <taxon>Elopiformes</taxon>
        <taxon>Megalopidae</taxon>
        <taxon>Megalops</taxon>
    </lineage>
</organism>
<dbReference type="AlphaFoldDB" id="A0A9D3PRR1"/>
<gene>
    <name evidence="2" type="ORF">MATL_G00182390</name>
</gene>
<comment type="caution">
    <text evidence="2">The sequence shown here is derived from an EMBL/GenBank/DDBJ whole genome shotgun (WGS) entry which is preliminary data.</text>
</comment>
<evidence type="ECO:0000313" key="3">
    <source>
        <dbReference type="Proteomes" id="UP001046870"/>
    </source>
</evidence>
<feature type="region of interest" description="Disordered" evidence="1">
    <location>
        <begin position="362"/>
        <end position="389"/>
    </location>
</feature>
<feature type="region of interest" description="Disordered" evidence="1">
    <location>
        <begin position="90"/>
        <end position="272"/>
    </location>
</feature>